<sequence length="271" mass="28938">MASPDVESASGSTHSFNHLETKPLTLDEIRRAALAEIDNAKFTWFHLKVTLVASIGMFTDAYDIFTITAVSTMLGYVYGAPTPNITASDILGLERSDELGLKAATLGGAIFGQLVFGWAADFMGRKKMYGVELIIMVVSTFAQALAGESKTGSVSIVSALIVWRVLMGIGIGGDYPLSAIIVSEFSPIHIRGRLMAIVIGFQGIGTVAAALVAFVVMSAFKHEIITNSQSSPFSLGLVQGPVEQMWRLLIGLGCIPAVLGLYFRFTVPETP</sequence>
<evidence type="ECO:0000259" key="7">
    <source>
        <dbReference type="PROSITE" id="PS50850"/>
    </source>
</evidence>
<comment type="subcellular location">
    <subcellularLocation>
        <location evidence="1">Membrane</location>
        <topology evidence="1">Multi-pass membrane protein</topology>
    </subcellularLocation>
</comment>
<keyword evidence="9" id="KW-1185">Reference proteome</keyword>
<dbReference type="InterPro" id="IPR005828">
    <property type="entry name" value="MFS_sugar_transport-like"/>
</dbReference>
<dbReference type="OrthoDB" id="3045678at2759"/>
<evidence type="ECO:0000256" key="3">
    <source>
        <dbReference type="ARBA" id="ARBA00022692"/>
    </source>
</evidence>
<organism evidence="8 9">
    <name type="scientific">Amanita muscaria (strain Koide BX008)</name>
    <dbReference type="NCBI Taxonomy" id="946122"/>
    <lineage>
        <taxon>Eukaryota</taxon>
        <taxon>Fungi</taxon>
        <taxon>Dikarya</taxon>
        <taxon>Basidiomycota</taxon>
        <taxon>Agaricomycotina</taxon>
        <taxon>Agaricomycetes</taxon>
        <taxon>Agaricomycetidae</taxon>
        <taxon>Agaricales</taxon>
        <taxon>Pluteineae</taxon>
        <taxon>Amanitaceae</taxon>
        <taxon>Amanita</taxon>
    </lineage>
</organism>
<keyword evidence="2" id="KW-0813">Transport</keyword>
<dbReference type="InterPro" id="IPR020846">
    <property type="entry name" value="MFS_dom"/>
</dbReference>
<feature type="transmembrane region" description="Helical" evidence="6">
    <location>
        <begin position="245"/>
        <end position="265"/>
    </location>
</feature>
<evidence type="ECO:0000256" key="2">
    <source>
        <dbReference type="ARBA" id="ARBA00022448"/>
    </source>
</evidence>
<accession>A0A0C2S958</accession>
<keyword evidence="3 6" id="KW-0812">Transmembrane</keyword>
<dbReference type="SUPFAM" id="SSF103473">
    <property type="entry name" value="MFS general substrate transporter"/>
    <property type="match status" value="1"/>
</dbReference>
<dbReference type="GO" id="GO:0016020">
    <property type="term" value="C:membrane"/>
    <property type="evidence" value="ECO:0007669"/>
    <property type="project" value="UniProtKB-SubCell"/>
</dbReference>
<evidence type="ECO:0000256" key="5">
    <source>
        <dbReference type="ARBA" id="ARBA00023136"/>
    </source>
</evidence>
<feature type="transmembrane region" description="Helical" evidence="6">
    <location>
        <begin position="61"/>
        <end position="79"/>
    </location>
</feature>
<evidence type="ECO:0000256" key="1">
    <source>
        <dbReference type="ARBA" id="ARBA00004141"/>
    </source>
</evidence>
<feature type="transmembrane region" description="Helical" evidence="6">
    <location>
        <begin position="129"/>
        <end position="146"/>
    </location>
</feature>
<protein>
    <recommendedName>
        <fullName evidence="7">Major facilitator superfamily (MFS) profile domain-containing protein</fullName>
    </recommendedName>
</protein>
<name>A0A0C2S958_AMAMK</name>
<dbReference type="Proteomes" id="UP000054549">
    <property type="component" value="Unassembled WGS sequence"/>
</dbReference>
<dbReference type="HOGENOM" id="CLU_001265_46_9_1"/>
<evidence type="ECO:0000256" key="6">
    <source>
        <dbReference type="SAM" id="Phobius"/>
    </source>
</evidence>
<dbReference type="EMBL" id="KN818317">
    <property type="protein sequence ID" value="KIL59340.1"/>
    <property type="molecule type" value="Genomic_DNA"/>
</dbReference>
<dbReference type="AlphaFoldDB" id="A0A0C2S958"/>
<feature type="domain" description="Major facilitator superfamily (MFS) profile" evidence="7">
    <location>
        <begin position="49"/>
        <end position="271"/>
    </location>
</feature>
<dbReference type="STRING" id="946122.A0A0C2S958"/>
<evidence type="ECO:0000256" key="4">
    <source>
        <dbReference type="ARBA" id="ARBA00022989"/>
    </source>
</evidence>
<dbReference type="PANTHER" id="PTHR23511">
    <property type="entry name" value="SYNAPTIC VESICLE GLYCOPROTEIN 2"/>
    <property type="match status" value="1"/>
</dbReference>
<dbReference type="InterPro" id="IPR036259">
    <property type="entry name" value="MFS_trans_sf"/>
</dbReference>
<dbReference type="GO" id="GO:0022857">
    <property type="term" value="F:transmembrane transporter activity"/>
    <property type="evidence" value="ECO:0007669"/>
    <property type="project" value="InterPro"/>
</dbReference>
<dbReference type="PROSITE" id="PS00217">
    <property type="entry name" value="SUGAR_TRANSPORT_2"/>
    <property type="match status" value="1"/>
</dbReference>
<dbReference type="PANTHER" id="PTHR23511:SF34">
    <property type="entry name" value="SYNAPTIC VESICLE GLYCOPROTEIN 2"/>
    <property type="match status" value="1"/>
</dbReference>
<evidence type="ECO:0000313" key="9">
    <source>
        <dbReference type="Proteomes" id="UP000054549"/>
    </source>
</evidence>
<feature type="transmembrane region" description="Helical" evidence="6">
    <location>
        <begin position="152"/>
        <end position="173"/>
    </location>
</feature>
<dbReference type="Gene3D" id="1.20.1250.20">
    <property type="entry name" value="MFS general substrate transporter like domains"/>
    <property type="match status" value="1"/>
</dbReference>
<feature type="non-terminal residue" evidence="8">
    <location>
        <position position="271"/>
    </location>
</feature>
<keyword evidence="4 6" id="KW-1133">Transmembrane helix</keyword>
<gene>
    <name evidence="8" type="ORF">M378DRAFT_14864</name>
</gene>
<dbReference type="InterPro" id="IPR005829">
    <property type="entry name" value="Sugar_transporter_CS"/>
</dbReference>
<dbReference type="PROSITE" id="PS50850">
    <property type="entry name" value="MFS"/>
    <property type="match status" value="1"/>
</dbReference>
<proteinExistence type="predicted"/>
<dbReference type="Pfam" id="PF00083">
    <property type="entry name" value="Sugar_tr"/>
    <property type="match status" value="1"/>
</dbReference>
<feature type="transmembrane region" description="Helical" evidence="6">
    <location>
        <begin position="194"/>
        <end position="220"/>
    </location>
</feature>
<reference evidence="8 9" key="1">
    <citation type="submission" date="2014-04" db="EMBL/GenBank/DDBJ databases">
        <title>Evolutionary Origins and Diversification of the Mycorrhizal Mutualists.</title>
        <authorList>
            <consortium name="DOE Joint Genome Institute"/>
            <consortium name="Mycorrhizal Genomics Consortium"/>
            <person name="Kohler A."/>
            <person name="Kuo A."/>
            <person name="Nagy L.G."/>
            <person name="Floudas D."/>
            <person name="Copeland A."/>
            <person name="Barry K.W."/>
            <person name="Cichocki N."/>
            <person name="Veneault-Fourrey C."/>
            <person name="LaButti K."/>
            <person name="Lindquist E.A."/>
            <person name="Lipzen A."/>
            <person name="Lundell T."/>
            <person name="Morin E."/>
            <person name="Murat C."/>
            <person name="Riley R."/>
            <person name="Ohm R."/>
            <person name="Sun H."/>
            <person name="Tunlid A."/>
            <person name="Henrissat B."/>
            <person name="Grigoriev I.V."/>
            <person name="Hibbett D.S."/>
            <person name="Martin F."/>
        </authorList>
    </citation>
    <scope>NUCLEOTIDE SEQUENCE [LARGE SCALE GENOMIC DNA]</scope>
    <source>
        <strain evidence="8 9">Koide BX008</strain>
    </source>
</reference>
<evidence type="ECO:0000313" key="8">
    <source>
        <dbReference type="EMBL" id="KIL59340.1"/>
    </source>
</evidence>
<dbReference type="InParanoid" id="A0A0C2S958"/>
<keyword evidence="5 6" id="KW-0472">Membrane</keyword>